<proteinExistence type="predicted"/>
<reference evidence="2 3" key="1">
    <citation type="submission" date="2019-01" db="EMBL/GenBank/DDBJ databases">
        <title>Nocardioides guangzhouensis sp. nov., an actinobacterium isolated from soil.</title>
        <authorList>
            <person name="Fu Y."/>
            <person name="Cai Y."/>
            <person name="Lin Z."/>
            <person name="Chen P."/>
        </authorList>
    </citation>
    <scope>NUCLEOTIDE SEQUENCE [LARGE SCALE GENOMIC DNA]</scope>
    <source>
        <strain evidence="2 3">NBRC 105384</strain>
    </source>
</reference>
<dbReference type="Pfam" id="PF00188">
    <property type="entry name" value="CAP"/>
    <property type="match status" value="1"/>
</dbReference>
<accession>A0A4Q5J9V6</accession>
<organism evidence="2 3">
    <name type="scientific">Nocardioides iriomotensis</name>
    <dbReference type="NCBI Taxonomy" id="715784"/>
    <lineage>
        <taxon>Bacteria</taxon>
        <taxon>Bacillati</taxon>
        <taxon>Actinomycetota</taxon>
        <taxon>Actinomycetes</taxon>
        <taxon>Propionibacteriales</taxon>
        <taxon>Nocardioidaceae</taxon>
        <taxon>Nocardioides</taxon>
    </lineage>
</organism>
<dbReference type="OrthoDB" id="68195at2"/>
<comment type="caution">
    <text evidence="2">The sequence shown here is derived from an EMBL/GenBank/DDBJ whole genome shotgun (WGS) entry which is preliminary data.</text>
</comment>
<dbReference type="EMBL" id="SDPU01000010">
    <property type="protein sequence ID" value="RYU14545.1"/>
    <property type="molecule type" value="Genomic_DNA"/>
</dbReference>
<name>A0A4Q5J9V6_9ACTN</name>
<sequence>MTAVTRAVGALTRTLMTSTALVVAAAGLVVLGAGSASSAGLGAEGTDAAGAAGARLAMSSDSYESRVQYYVNRKRAAHGLRALRFERCTDGVAEAWSSNLAVTGSFVHQDTGNILGTCHARYAAETLGRGGYSPKALVRAWMRSPYHRPILLSRKATRIGIGANLVGGTWVTAANFTRF</sequence>
<feature type="domain" description="SCP" evidence="1">
    <location>
        <begin position="69"/>
        <end position="169"/>
    </location>
</feature>
<dbReference type="InterPro" id="IPR035940">
    <property type="entry name" value="CAP_sf"/>
</dbReference>
<dbReference type="InterPro" id="IPR014044">
    <property type="entry name" value="CAP_dom"/>
</dbReference>
<dbReference type="Gene3D" id="3.40.33.10">
    <property type="entry name" value="CAP"/>
    <property type="match status" value="1"/>
</dbReference>
<keyword evidence="3" id="KW-1185">Reference proteome</keyword>
<dbReference type="CDD" id="cd05379">
    <property type="entry name" value="CAP_bacterial"/>
    <property type="match status" value="1"/>
</dbReference>
<evidence type="ECO:0000313" key="2">
    <source>
        <dbReference type="EMBL" id="RYU14545.1"/>
    </source>
</evidence>
<dbReference type="RefSeq" id="WP_129985429.1">
    <property type="nucleotide sequence ID" value="NZ_SDPU01000010.1"/>
</dbReference>
<dbReference type="Proteomes" id="UP000291189">
    <property type="component" value="Unassembled WGS sequence"/>
</dbReference>
<dbReference type="AlphaFoldDB" id="A0A4Q5J9V6"/>
<evidence type="ECO:0000313" key="3">
    <source>
        <dbReference type="Proteomes" id="UP000291189"/>
    </source>
</evidence>
<gene>
    <name evidence="2" type="ORF">ETU37_03240</name>
</gene>
<evidence type="ECO:0000259" key="1">
    <source>
        <dbReference type="Pfam" id="PF00188"/>
    </source>
</evidence>
<dbReference type="SUPFAM" id="SSF55797">
    <property type="entry name" value="PR-1-like"/>
    <property type="match status" value="1"/>
</dbReference>
<protein>
    <submittedName>
        <fullName evidence="2">CAP domain-containing protein</fullName>
    </submittedName>
</protein>